<organism evidence="2 3">
    <name type="scientific">Colletotrichum lupini</name>
    <dbReference type="NCBI Taxonomy" id="145971"/>
    <lineage>
        <taxon>Eukaryota</taxon>
        <taxon>Fungi</taxon>
        <taxon>Dikarya</taxon>
        <taxon>Ascomycota</taxon>
        <taxon>Pezizomycotina</taxon>
        <taxon>Sordariomycetes</taxon>
        <taxon>Hypocreomycetidae</taxon>
        <taxon>Glomerellales</taxon>
        <taxon>Glomerellaceae</taxon>
        <taxon>Colletotrichum</taxon>
        <taxon>Colletotrichum acutatum species complex</taxon>
    </lineage>
</organism>
<evidence type="ECO:0000313" key="2">
    <source>
        <dbReference type="EMBL" id="UQC78073.1"/>
    </source>
</evidence>
<keyword evidence="3" id="KW-1185">Reference proteome</keyword>
<sequence length="122" mass="12441">MCDRQSRLSRVSALNRGQDKLPPATSPETGEQATAAVTAAAVAAPCNNLDMGPAHGLHRKLTAAGGSNGPVGIVTVSGRVSRLPVFPRRLLISPSASTFRTDCYVCPPGFRKAGAGTAAGAE</sequence>
<gene>
    <name evidence="2" type="ORF">CLUP02_03547</name>
</gene>
<dbReference type="RefSeq" id="XP_049139710.1">
    <property type="nucleotide sequence ID" value="XM_049282567.1"/>
</dbReference>
<dbReference type="EMBL" id="CP019474">
    <property type="protein sequence ID" value="UQC78073.1"/>
    <property type="molecule type" value="Genomic_DNA"/>
</dbReference>
<feature type="region of interest" description="Disordered" evidence="1">
    <location>
        <begin position="1"/>
        <end position="32"/>
    </location>
</feature>
<accession>A0A9Q8SJ14</accession>
<proteinExistence type="predicted"/>
<dbReference type="GeneID" id="73337577"/>
<evidence type="ECO:0000313" key="3">
    <source>
        <dbReference type="Proteomes" id="UP000830671"/>
    </source>
</evidence>
<dbReference type="AlphaFoldDB" id="A0A9Q8SJ14"/>
<evidence type="ECO:0000256" key="1">
    <source>
        <dbReference type="SAM" id="MobiDB-lite"/>
    </source>
</evidence>
<reference evidence="2" key="1">
    <citation type="journal article" date="2021" name="Mol. Plant Microbe Interact.">
        <title>Complete Genome Sequence of the Plant-Pathogenic Fungus Colletotrichum lupini.</title>
        <authorList>
            <person name="Baroncelli R."/>
            <person name="Pensec F."/>
            <person name="Da Lio D."/>
            <person name="Boufleur T."/>
            <person name="Vicente I."/>
            <person name="Sarrocco S."/>
            <person name="Picot A."/>
            <person name="Baraldi E."/>
            <person name="Sukno S."/>
            <person name="Thon M."/>
            <person name="Le Floch G."/>
        </authorList>
    </citation>
    <scope>NUCLEOTIDE SEQUENCE</scope>
    <source>
        <strain evidence="2">IMI 504893</strain>
    </source>
</reference>
<dbReference type="Proteomes" id="UP000830671">
    <property type="component" value="Chromosome 2"/>
</dbReference>
<protein>
    <submittedName>
        <fullName evidence="2">Uncharacterized protein</fullName>
    </submittedName>
</protein>
<name>A0A9Q8SJ14_9PEZI</name>
<dbReference type="KEGG" id="clup:CLUP02_03547"/>